<accession>E3KZM0</accession>
<dbReference type="KEGG" id="pgr:PGTG_15401"/>
<dbReference type="EMBL" id="DS178325">
    <property type="protein sequence ID" value="EFP89745.1"/>
    <property type="molecule type" value="Genomic_DNA"/>
</dbReference>
<evidence type="ECO:0000256" key="1">
    <source>
        <dbReference type="SAM" id="MobiDB-lite"/>
    </source>
</evidence>
<organism evidence="2 3">
    <name type="scientific">Puccinia graminis f. sp. tritici (strain CRL 75-36-700-3 / race SCCL)</name>
    <name type="common">Black stem rust fungus</name>
    <dbReference type="NCBI Taxonomy" id="418459"/>
    <lineage>
        <taxon>Eukaryota</taxon>
        <taxon>Fungi</taxon>
        <taxon>Dikarya</taxon>
        <taxon>Basidiomycota</taxon>
        <taxon>Pucciniomycotina</taxon>
        <taxon>Pucciniomycetes</taxon>
        <taxon>Pucciniales</taxon>
        <taxon>Pucciniaceae</taxon>
        <taxon>Puccinia</taxon>
    </lineage>
</organism>
<reference evidence="3" key="2">
    <citation type="journal article" date="2011" name="Proc. Natl. Acad. Sci. U.S.A.">
        <title>Obligate biotrophy features unraveled by the genomic analysis of rust fungi.</title>
        <authorList>
            <person name="Duplessis S."/>
            <person name="Cuomo C.A."/>
            <person name="Lin Y.-C."/>
            <person name="Aerts A."/>
            <person name="Tisserant E."/>
            <person name="Veneault-Fourrey C."/>
            <person name="Joly D.L."/>
            <person name="Hacquard S."/>
            <person name="Amselem J."/>
            <person name="Cantarel B.L."/>
            <person name="Chiu R."/>
            <person name="Coutinho P.M."/>
            <person name="Feau N."/>
            <person name="Field M."/>
            <person name="Frey P."/>
            <person name="Gelhaye E."/>
            <person name="Goldberg J."/>
            <person name="Grabherr M.G."/>
            <person name="Kodira C.D."/>
            <person name="Kohler A."/>
            <person name="Kuees U."/>
            <person name="Lindquist E.A."/>
            <person name="Lucas S.M."/>
            <person name="Mago R."/>
            <person name="Mauceli E."/>
            <person name="Morin E."/>
            <person name="Murat C."/>
            <person name="Pangilinan J.L."/>
            <person name="Park R."/>
            <person name="Pearson M."/>
            <person name="Quesneville H."/>
            <person name="Rouhier N."/>
            <person name="Sakthikumar S."/>
            <person name="Salamov A.A."/>
            <person name="Schmutz J."/>
            <person name="Selles B."/>
            <person name="Shapiro H."/>
            <person name="Tanguay P."/>
            <person name="Tuskan G.A."/>
            <person name="Henrissat B."/>
            <person name="Van de Peer Y."/>
            <person name="Rouze P."/>
            <person name="Ellis J.G."/>
            <person name="Dodds P.N."/>
            <person name="Schein J.E."/>
            <person name="Zhong S."/>
            <person name="Hamelin R.C."/>
            <person name="Grigoriev I.V."/>
            <person name="Szabo L.J."/>
            <person name="Martin F."/>
        </authorList>
    </citation>
    <scope>NUCLEOTIDE SEQUENCE [LARGE SCALE GENOMIC DNA]</scope>
    <source>
        <strain evidence="3">CRL 75-36-700-3 / race SCCL</strain>
    </source>
</reference>
<dbReference type="Gene3D" id="2.40.50.140">
    <property type="entry name" value="Nucleic acid-binding proteins"/>
    <property type="match status" value="1"/>
</dbReference>
<reference key="1">
    <citation type="submission" date="2007-01" db="EMBL/GenBank/DDBJ databases">
        <title>The Genome Sequence of Puccinia graminis f. sp. tritici Strain CRL 75-36-700-3.</title>
        <authorList>
            <consortium name="The Broad Institute Genome Sequencing Platform"/>
            <person name="Birren B."/>
            <person name="Lander E."/>
            <person name="Galagan J."/>
            <person name="Nusbaum C."/>
            <person name="Devon K."/>
            <person name="Cuomo C."/>
            <person name="Jaffe D."/>
            <person name="Butler J."/>
            <person name="Alvarez P."/>
            <person name="Gnerre S."/>
            <person name="Grabherr M."/>
            <person name="Mauceli E."/>
            <person name="Brockman W."/>
            <person name="Young S."/>
            <person name="LaButti K."/>
            <person name="Sykes S."/>
            <person name="DeCaprio D."/>
            <person name="Crawford M."/>
            <person name="Koehrsen M."/>
            <person name="Engels R."/>
            <person name="Montgomery P."/>
            <person name="Pearson M."/>
            <person name="Howarth C."/>
            <person name="Larson L."/>
            <person name="White J."/>
            <person name="Zeng Q."/>
            <person name="Kodira C."/>
            <person name="Yandava C."/>
            <person name="Alvarado L."/>
            <person name="O'Leary S."/>
            <person name="Szabo L."/>
            <person name="Dean R."/>
            <person name="Schein J."/>
        </authorList>
    </citation>
    <scope>NUCLEOTIDE SEQUENCE</scope>
    <source>
        <strain>CRL 75-36-700-3</strain>
    </source>
</reference>
<dbReference type="VEuPathDB" id="FungiDB:PGTG_15401"/>
<feature type="region of interest" description="Disordered" evidence="1">
    <location>
        <begin position="168"/>
        <end position="288"/>
    </location>
</feature>
<dbReference type="Proteomes" id="UP000008783">
    <property type="component" value="Unassembled WGS sequence"/>
</dbReference>
<proteinExistence type="predicted"/>
<feature type="compositionally biased region" description="Polar residues" evidence="1">
    <location>
        <begin position="168"/>
        <end position="177"/>
    </location>
</feature>
<gene>
    <name evidence="2" type="ORF">PGTG_15401</name>
</gene>
<dbReference type="InParanoid" id="E3KZM0"/>
<dbReference type="AlphaFoldDB" id="E3KZM0"/>
<dbReference type="InterPro" id="IPR012340">
    <property type="entry name" value="NA-bd_OB-fold"/>
</dbReference>
<dbReference type="GeneID" id="10545395"/>
<feature type="compositionally biased region" description="Polar residues" evidence="1">
    <location>
        <begin position="203"/>
        <end position="214"/>
    </location>
</feature>
<dbReference type="OMA" id="WKTEEEC"/>
<protein>
    <submittedName>
        <fullName evidence="2">Uncharacterized protein</fullName>
    </submittedName>
</protein>
<evidence type="ECO:0000313" key="3">
    <source>
        <dbReference type="Proteomes" id="UP000008783"/>
    </source>
</evidence>
<sequence length="712" mass="80457">MSPSANSNTRAQPTYLIGTISMLMSDEPNSCVEIHLEERLIQGEDEKEGWRKHLQWTAANIQGAARLNQQPVHLIVRFRGTWAWAIVQDLKTSLEVKLYVDVYNPSFNRNDNSWEFSDGVRADLLIGNPNSNPSSCLVKEINIYSPISSNPSPTAPLLDHVRIPTTINSERVLQPTSLDRRETHGLPGPRTKRTQLAAGNHLGGSQNIDHNQPPSENPPDLSSARQNSHKRARIHSRESTPPILHPHRNPDQYQTSALPVSATSNAPTRPDSAGQACSKSPRNLPPTFINEDMSLKKLDDLESMKAAPKDDLFGVITIIHGKDGTTSRTGSNLEITFDLLDFSRPIDKGVVQCNLSWETEEECEYWEDSNVDWKVIFLHNVYREKSKNCLAQIVGHKGSFDYAVWSPGCNGSPENFYCSTANLEHFSSHFGFTTAGLKAKARALYHEHEKENTHAVSSTVHSVPTTISELGGDIVDKVDLCVEIVDIWFADAKKQDNDRMTVTDYTGNQGLKMSMEDLKRHPLLWKFHKEHGTDSSWSVTAERLMSVYLNPPILKVIYQKFNPTHSCDWLSYQDYRQKLLGKFVRLSQLDISFRQDAKIKIYATMANPSQSSITSQLAERIRPIGSSDPAFKKLLDNKQLYNGSLFHSWLRHLIARTLYTINLEVVCSILTLNNITNTTTIDDNLININIIINNHCQGLRDYNPLMRKEYKY</sequence>
<dbReference type="HOGENOM" id="CLU_030587_0_0_1"/>
<dbReference type="OrthoDB" id="2501547at2759"/>
<feature type="compositionally biased region" description="Polar residues" evidence="1">
    <location>
        <begin position="251"/>
        <end position="267"/>
    </location>
</feature>
<name>E3KZM0_PUCGT</name>
<keyword evidence="3" id="KW-1185">Reference proteome</keyword>
<evidence type="ECO:0000313" key="2">
    <source>
        <dbReference type="EMBL" id="EFP89745.1"/>
    </source>
</evidence>
<dbReference type="RefSeq" id="XP_003334164.1">
    <property type="nucleotide sequence ID" value="XM_003334116.1"/>
</dbReference>